<name>A0A2T3N9X5_9GAMM</name>
<evidence type="ECO:0008006" key="3">
    <source>
        <dbReference type="Google" id="ProtNLM"/>
    </source>
</evidence>
<comment type="caution">
    <text evidence="1">The sequence shown here is derived from an EMBL/GenBank/DDBJ whole genome shotgun (WGS) entry which is preliminary data.</text>
</comment>
<dbReference type="Proteomes" id="UP000241346">
    <property type="component" value="Unassembled WGS sequence"/>
</dbReference>
<sequence>MKKFIFGSLCLLLSACSSVPETYSVLDKTNEQLAAEEIAIYRTEASQQIALKNAVITHNEALEQLFNEEVIVRPGALEKLSSENVTVRTEALEQLEEDVALDRYEDLRAMYLKELSTAKSYFSIASTKHIRSARMLPSGILTVRKSVTYDILPKGMQPNEGHAAYGYVIAKSSEPEELEKLNSLCLSMTQEYNLDGRSSRQERFRIPTYWPTIIDVRDSTFCNIAINNYDFAWGRDAIAKLDVVNRGPYLVAWEVPFDKVDSSSNRILIDLSRLNNDQMTDVVLWWEQKVAKSPLKWNSGIDTEFYRLEINAFIDTYGEGILAAFKLFSDGKSIAIAATN</sequence>
<dbReference type="OrthoDB" id="9768714at2"/>
<proteinExistence type="predicted"/>
<organism evidence="1 2">
    <name type="scientific">Photobacterium rosenbergii</name>
    <dbReference type="NCBI Taxonomy" id="294936"/>
    <lineage>
        <taxon>Bacteria</taxon>
        <taxon>Pseudomonadati</taxon>
        <taxon>Pseudomonadota</taxon>
        <taxon>Gammaproteobacteria</taxon>
        <taxon>Vibrionales</taxon>
        <taxon>Vibrionaceae</taxon>
        <taxon>Photobacterium</taxon>
    </lineage>
</organism>
<evidence type="ECO:0000313" key="1">
    <source>
        <dbReference type="EMBL" id="PSW10341.1"/>
    </source>
</evidence>
<dbReference type="EMBL" id="PYMB01000011">
    <property type="protein sequence ID" value="PSW10341.1"/>
    <property type="molecule type" value="Genomic_DNA"/>
</dbReference>
<dbReference type="RefSeq" id="WP_107299755.1">
    <property type="nucleotide sequence ID" value="NZ_PYMB01000011.1"/>
</dbReference>
<dbReference type="PROSITE" id="PS51257">
    <property type="entry name" value="PROKAR_LIPOPROTEIN"/>
    <property type="match status" value="1"/>
</dbReference>
<evidence type="ECO:0000313" key="2">
    <source>
        <dbReference type="Proteomes" id="UP000241346"/>
    </source>
</evidence>
<accession>A0A2T3N9X5</accession>
<reference evidence="1 2" key="1">
    <citation type="submission" date="2018-03" db="EMBL/GenBank/DDBJ databases">
        <title>Whole genome sequencing of Histamine producing bacteria.</title>
        <authorList>
            <person name="Butler K."/>
        </authorList>
    </citation>
    <scope>NUCLEOTIDE SEQUENCE [LARGE SCALE GENOMIC DNA]</scope>
    <source>
        <strain evidence="1 2">DSM 19138</strain>
    </source>
</reference>
<protein>
    <recommendedName>
        <fullName evidence="3">Lipoprotein</fullName>
    </recommendedName>
</protein>
<gene>
    <name evidence="1" type="ORF">C9J01_19225</name>
</gene>
<dbReference type="AlphaFoldDB" id="A0A2T3N9X5"/>